<dbReference type="SUPFAM" id="SSF117130">
    <property type="entry name" value="CsrA-like"/>
    <property type="match status" value="1"/>
</dbReference>
<proteinExistence type="predicted"/>
<dbReference type="EMBL" id="JBHSZV010000039">
    <property type="protein sequence ID" value="MFC7063124.1"/>
    <property type="molecule type" value="Genomic_DNA"/>
</dbReference>
<dbReference type="Gene3D" id="2.60.40.4380">
    <property type="entry name" value="Translational regulator CsrA"/>
    <property type="match status" value="1"/>
</dbReference>
<dbReference type="RefSeq" id="WP_204711677.1">
    <property type="nucleotide sequence ID" value="NZ_JBHSZV010000039.1"/>
</dbReference>
<dbReference type="InterPro" id="IPR036107">
    <property type="entry name" value="CsrA_sf"/>
</dbReference>
<name>A0ABW2ERT5_9BACI</name>
<organism evidence="1 2">
    <name type="scientific">Halobacillus seohaensis</name>
    <dbReference type="NCBI Taxonomy" id="447421"/>
    <lineage>
        <taxon>Bacteria</taxon>
        <taxon>Bacillati</taxon>
        <taxon>Bacillota</taxon>
        <taxon>Bacilli</taxon>
        <taxon>Bacillales</taxon>
        <taxon>Bacillaceae</taxon>
        <taxon>Halobacillus</taxon>
    </lineage>
</organism>
<comment type="caution">
    <text evidence="1">The sequence shown here is derived from an EMBL/GenBank/DDBJ whole genome shotgun (WGS) entry which is preliminary data.</text>
</comment>
<gene>
    <name evidence="1" type="ORF">ACFQIC_14965</name>
</gene>
<dbReference type="Pfam" id="PF02599">
    <property type="entry name" value="CsrA"/>
    <property type="match status" value="1"/>
</dbReference>
<evidence type="ECO:0000313" key="2">
    <source>
        <dbReference type="Proteomes" id="UP001596410"/>
    </source>
</evidence>
<keyword evidence="2" id="KW-1185">Reference proteome</keyword>
<protein>
    <submittedName>
        <fullName evidence="1">Carbon storage regulator</fullName>
    </submittedName>
</protein>
<sequence>MALVLGRKPGEKLIVEHLGEKMEIEVIKTEDGMLRLGIEAGQNFKLLRKELYSDSDSN</sequence>
<dbReference type="InterPro" id="IPR003751">
    <property type="entry name" value="CsrA"/>
</dbReference>
<evidence type="ECO:0000313" key="1">
    <source>
        <dbReference type="EMBL" id="MFC7063124.1"/>
    </source>
</evidence>
<reference evidence="2" key="1">
    <citation type="journal article" date="2019" name="Int. J. Syst. Evol. Microbiol.">
        <title>The Global Catalogue of Microorganisms (GCM) 10K type strain sequencing project: providing services to taxonomists for standard genome sequencing and annotation.</title>
        <authorList>
            <consortium name="The Broad Institute Genomics Platform"/>
            <consortium name="The Broad Institute Genome Sequencing Center for Infectious Disease"/>
            <person name="Wu L."/>
            <person name="Ma J."/>
        </authorList>
    </citation>
    <scope>NUCLEOTIDE SEQUENCE [LARGE SCALE GENOMIC DNA]</scope>
    <source>
        <strain evidence="2">CGMCC 4.1621</strain>
    </source>
</reference>
<accession>A0ABW2ERT5</accession>
<dbReference type="Proteomes" id="UP001596410">
    <property type="component" value="Unassembled WGS sequence"/>
</dbReference>